<gene>
    <name evidence="6" type="primary">rpl39e</name>
    <name evidence="6" type="ORF">EYH45_00820</name>
</gene>
<sequence length="49" mass="6210">MVRTYTLKKKLAKEMRRAWPVPTWVIARTNRNVRFSYRRRHWRRAKIKP</sequence>
<reference evidence="6" key="1">
    <citation type="journal article" date="2020" name="ISME J.">
        <title>Gammaproteobacteria mediating utilization of methyl-, sulfur- and petroleum organic compounds in deep ocean hydrothermal plumes.</title>
        <authorList>
            <person name="Zhou Z."/>
            <person name="Liu Y."/>
            <person name="Pan J."/>
            <person name="Cron B.R."/>
            <person name="Toner B.M."/>
            <person name="Anantharaman K."/>
            <person name="Breier J.A."/>
            <person name="Dick G.J."/>
            <person name="Li M."/>
        </authorList>
    </citation>
    <scope>NUCLEOTIDE SEQUENCE</scope>
    <source>
        <strain evidence="6">SZUA-1515</strain>
    </source>
</reference>
<proteinExistence type="inferred from homology"/>
<evidence type="ECO:0000256" key="3">
    <source>
        <dbReference type="ARBA" id="ARBA00023274"/>
    </source>
</evidence>
<accession>A0A833E959</accession>
<evidence type="ECO:0000256" key="5">
    <source>
        <dbReference type="ARBA" id="ARBA00035373"/>
    </source>
</evidence>
<dbReference type="EMBL" id="DQVM01000014">
    <property type="protein sequence ID" value="HIQ29087.1"/>
    <property type="molecule type" value="Genomic_DNA"/>
</dbReference>
<evidence type="ECO:0000313" key="7">
    <source>
        <dbReference type="Proteomes" id="UP000608579"/>
    </source>
</evidence>
<keyword evidence="2 6" id="KW-0689">Ribosomal protein</keyword>
<name>A0A833E959_CALS0</name>
<evidence type="ECO:0000256" key="4">
    <source>
        <dbReference type="ARBA" id="ARBA00035234"/>
    </source>
</evidence>
<evidence type="ECO:0000256" key="1">
    <source>
        <dbReference type="ARBA" id="ARBA00009339"/>
    </source>
</evidence>
<dbReference type="InterPro" id="IPR020083">
    <property type="entry name" value="Ribosomal_eL39_CS"/>
</dbReference>
<dbReference type="GO" id="GO:1990904">
    <property type="term" value="C:ribonucleoprotein complex"/>
    <property type="evidence" value="ECO:0007669"/>
    <property type="project" value="UniProtKB-KW"/>
</dbReference>
<dbReference type="InterPro" id="IPR000077">
    <property type="entry name" value="Ribosomal_eL39"/>
</dbReference>
<evidence type="ECO:0000256" key="2">
    <source>
        <dbReference type="ARBA" id="ARBA00022980"/>
    </source>
</evidence>
<dbReference type="GO" id="GO:0006412">
    <property type="term" value="P:translation"/>
    <property type="evidence" value="ECO:0007669"/>
    <property type="project" value="InterPro"/>
</dbReference>
<dbReference type="GO" id="GO:0005840">
    <property type="term" value="C:ribosome"/>
    <property type="evidence" value="ECO:0007669"/>
    <property type="project" value="UniProtKB-KW"/>
</dbReference>
<dbReference type="Gene3D" id="1.10.1620.10">
    <property type="entry name" value="Ribosomal protein L39e"/>
    <property type="match status" value="1"/>
</dbReference>
<comment type="caution">
    <text evidence="6">The sequence shown here is derived from an EMBL/GenBank/DDBJ whole genome shotgun (WGS) entry which is preliminary data.</text>
</comment>
<dbReference type="AlphaFoldDB" id="A0A833E959"/>
<dbReference type="GO" id="GO:0003735">
    <property type="term" value="F:structural constituent of ribosome"/>
    <property type="evidence" value="ECO:0007669"/>
    <property type="project" value="InterPro"/>
</dbReference>
<protein>
    <recommendedName>
        <fullName evidence="4">Large ribosomal subunit protein eL39</fullName>
    </recommendedName>
    <alternativeName>
        <fullName evidence="5">50S ribosomal protein L39e</fullName>
    </alternativeName>
</protein>
<organism evidence="6 7">
    <name type="scientific">Caldiarchaeum subterraneum</name>
    <dbReference type="NCBI Taxonomy" id="311458"/>
    <lineage>
        <taxon>Archaea</taxon>
        <taxon>Nitrososphaerota</taxon>
        <taxon>Candidatus Caldarchaeales</taxon>
        <taxon>Candidatus Caldarchaeaceae</taxon>
        <taxon>Candidatus Caldarchaeum</taxon>
    </lineage>
</organism>
<keyword evidence="3" id="KW-0687">Ribonucleoprotein</keyword>
<dbReference type="InterPro" id="IPR023626">
    <property type="entry name" value="Ribosomal_eL39_dom_sf"/>
</dbReference>
<dbReference type="Proteomes" id="UP000608579">
    <property type="component" value="Unassembled WGS sequence"/>
</dbReference>
<evidence type="ECO:0000313" key="6">
    <source>
        <dbReference type="EMBL" id="HIQ29087.1"/>
    </source>
</evidence>
<dbReference type="PROSITE" id="PS00051">
    <property type="entry name" value="RIBOSOMAL_L39E"/>
    <property type="match status" value="1"/>
</dbReference>
<dbReference type="Pfam" id="PF00832">
    <property type="entry name" value="Ribosomal_L39"/>
    <property type="match status" value="1"/>
</dbReference>
<comment type="similarity">
    <text evidence="1">Belongs to the eukaryotic ribosomal protein eL39 family.</text>
</comment>
<dbReference type="SUPFAM" id="SSF48662">
    <property type="entry name" value="Ribosomal protein L39e"/>
    <property type="match status" value="1"/>
</dbReference>